<dbReference type="Pfam" id="PF02170">
    <property type="entry name" value="PAZ"/>
    <property type="match status" value="1"/>
</dbReference>
<dbReference type="Gene3D" id="2.170.260.10">
    <property type="entry name" value="paz domain"/>
    <property type="match status" value="1"/>
</dbReference>
<dbReference type="EMBL" id="LJIJ01000230">
    <property type="protein sequence ID" value="ODN00148.1"/>
    <property type="molecule type" value="Genomic_DNA"/>
</dbReference>
<feature type="compositionally biased region" description="Low complexity" evidence="1">
    <location>
        <begin position="1"/>
        <end position="12"/>
    </location>
</feature>
<evidence type="ECO:0000259" key="2">
    <source>
        <dbReference type="PROSITE" id="PS50821"/>
    </source>
</evidence>
<protein>
    <submittedName>
        <fullName evidence="3">Piwi-like protein 1</fullName>
    </submittedName>
</protein>
<dbReference type="SUPFAM" id="SSF101690">
    <property type="entry name" value="PAZ domain"/>
    <property type="match status" value="1"/>
</dbReference>
<comment type="caution">
    <text evidence="3">The sequence shown here is derived from an EMBL/GenBank/DDBJ whole genome shotgun (WGS) entry which is preliminary data.</text>
</comment>
<dbReference type="Pfam" id="PF23278">
    <property type="entry name" value="Piwi_N"/>
    <property type="match status" value="1"/>
</dbReference>
<sequence>MSLNGSSMSNLGRGRGRGRPPTSLIQEGDQRSPAAVVEANPTEDVAAVVVPPVPRRQGVTMQDLVERYADPDQPEELQALREMAIMQIASPASPEGPTPKDMSNRGRFRGRGVVSAVNIPAIDVGGGHGQPIAIATPSRPRSPPLPLALNLMSLDQAAVAPSANDHLVLEPPVVAPVVQPQPDDAEIANRAVETAVSVKPPPVELPIISRVGTKGARLDVATNYIRLKLATGRPGIVEYHVSYSVPIESVAIRRKALKQFEHRLGLVKSFDGMILFLPYILDDDVTVLHGVHPIDANLELTAHVTFVKVKPMKEAIPFFNILLRRIMIELGFVEIRREFYDLELAQFLKAQVNHSTLNFLYPWLEIWPGFNPVAENQEDGLMINVDACSRVLRMDTVYDYYLMVKGDPKGKTKFNEFVVNKIVITKYNHVTYRVDDVAWDMTPMTEFERKGQTVRYNPANAFSKLKPRKNDRLTQSDTTQRVAALVPECCHMTGLTEDQRNNFKVMTDLAGSTRLTPQQRVEGLKRFIDRLMSELKFLFFCKNHNLMISLAALL</sequence>
<feature type="region of interest" description="Disordered" evidence="1">
    <location>
        <begin position="1"/>
        <end position="39"/>
    </location>
</feature>
<gene>
    <name evidence="3" type="ORF">Ocin01_06532</name>
</gene>
<keyword evidence="4" id="KW-1185">Reference proteome</keyword>
<evidence type="ECO:0000313" key="3">
    <source>
        <dbReference type="EMBL" id="ODN00148.1"/>
    </source>
</evidence>
<dbReference type="InterPro" id="IPR003100">
    <property type="entry name" value="PAZ_dom"/>
</dbReference>
<evidence type="ECO:0000256" key="1">
    <source>
        <dbReference type="SAM" id="MobiDB-lite"/>
    </source>
</evidence>
<dbReference type="GO" id="GO:0003723">
    <property type="term" value="F:RNA binding"/>
    <property type="evidence" value="ECO:0007669"/>
    <property type="project" value="InterPro"/>
</dbReference>
<dbReference type="Proteomes" id="UP000094527">
    <property type="component" value="Unassembled WGS sequence"/>
</dbReference>
<proteinExistence type="predicted"/>
<dbReference type="PROSITE" id="PS50821">
    <property type="entry name" value="PAZ"/>
    <property type="match status" value="1"/>
</dbReference>
<dbReference type="SMART" id="SM00949">
    <property type="entry name" value="PAZ"/>
    <property type="match status" value="1"/>
</dbReference>
<dbReference type="STRING" id="48709.A0A1D2N4E2"/>
<dbReference type="AlphaFoldDB" id="A0A1D2N4E2"/>
<organism evidence="3 4">
    <name type="scientific">Orchesella cincta</name>
    <name type="common">Springtail</name>
    <name type="synonym">Podura cincta</name>
    <dbReference type="NCBI Taxonomy" id="48709"/>
    <lineage>
        <taxon>Eukaryota</taxon>
        <taxon>Metazoa</taxon>
        <taxon>Ecdysozoa</taxon>
        <taxon>Arthropoda</taxon>
        <taxon>Hexapoda</taxon>
        <taxon>Collembola</taxon>
        <taxon>Entomobryomorpha</taxon>
        <taxon>Entomobryoidea</taxon>
        <taxon>Orchesellidae</taxon>
        <taxon>Orchesellinae</taxon>
        <taxon>Orchesella</taxon>
    </lineage>
</organism>
<dbReference type="OrthoDB" id="445936at2759"/>
<feature type="domain" description="PAZ" evidence="2">
    <location>
        <begin position="396"/>
        <end position="494"/>
    </location>
</feature>
<dbReference type="InterPro" id="IPR036085">
    <property type="entry name" value="PAZ_dom_sf"/>
</dbReference>
<reference evidence="3 4" key="1">
    <citation type="journal article" date="2016" name="Genome Biol. Evol.">
        <title>Gene Family Evolution Reflects Adaptation to Soil Environmental Stressors in the Genome of the Collembolan Orchesella cincta.</title>
        <authorList>
            <person name="Faddeeva-Vakhrusheva A."/>
            <person name="Derks M.F."/>
            <person name="Anvar S.Y."/>
            <person name="Agamennone V."/>
            <person name="Suring W."/>
            <person name="Smit S."/>
            <person name="van Straalen N.M."/>
            <person name="Roelofs D."/>
        </authorList>
    </citation>
    <scope>NUCLEOTIDE SEQUENCE [LARGE SCALE GENOMIC DNA]</scope>
    <source>
        <tissue evidence="3">Mixed pool</tissue>
    </source>
</reference>
<accession>A0A1D2N4E2</accession>
<dbReference type="PANTHER" id="PTHR22891">
    <property type="entry name" value="EUKARYOTIC TRANSLATION INITIATION FACTOR 2C"/>
    <property type="match status" value="1"/>
</dbReference>
<name>A0A1D2N4E2_ORCCI</name>
<evidence type="ECO:0000313" key="4">
    <source>
        <dbReference type="Proteomes" id="UP000094527"/>
    </source>
</evidence>